<name>K6X6J5_9MICO</name>
<dbReference type="eggNOG" id="ENOG5031NKH">
    <property type="taxonomic scope" value="Bacteria"/>
</dbReference>
<sequence>MSKEDAFSAFDAALATTPTSDPWLHAEDEVPRYGPDYDLLGRLLTYPIRSGSVSESGRFAKGIDAWLAHELRRAGFLVDEVWPRATRPRVLPRDLVLFVDKLPKGLSEQVRPHLERITTVAPSDARVLGRAYYKQIDVCIARWDRGPELLLSTKAQVSSFGKNLPNRFEEAYGDAANLRGRYPLAATGFFFLQRDTILTTEREAWERTKDMMSKLRDTDGRGGYTATGLALAHWDDALPAEERVVTVNVDDVPPALRPDQFLDAMIHQVLDVTPVVHHPRVRELRERRDLAVPEPQGTTDDTEETGTLR</sequence>
<protein>
    <submittedName>
        <fullName evidence="2">Uncharacterized protein</fullName>
    </submittedName>
</protein>
<organism evidence="2 3">
    <name type="scientific">Kineosphaera limosa NBRC 100340</name>
    <dbReference type="NCBI Taxonomy" id="1184609"/>
    <lineage>
        <taxon>Bacteria</taxon>
        <taxon>Bacillati</taxon>
        <taxon>Actinomycetota</taxon>
        <taxon>Actinomycetes</taxon>
        <taxon>Micrococcales</taxon>
        <taxon>Dermatophilaceae</taxon>
        <taxon>Kineosphaera</taxon>
    </lineage>
</organism>
<feature type="compositionally biased region" description="Acidic residues" evidence="1">
    <location>
        <begin position="300"/>
        <end position="309"/>
    </location>
</feature>
<evidence type="ECO:0000313" key="2">
    <source>
        <dbReference type="EMBL" id="GAB94429.1"/>
    </source>
</evidence>
<keyword evidence="3" id="KW-1185">Reference proteome</keyword>
<gene>
    <name evidence="2" type="ORF">KILIM_005_00460</name>
</gene>
<accession>K6X6J5</accession>
<evidence type="ECO:0000256" key="1">
    <source>
        <dbReference type="SAM" id="MobiDB-lite"/>
    </source>
</evidence>
<comment type="caution">
    <text evidence="2">The sequence shown here is derived from an EMBL/GenBank/DDBJ whole genome shotgun (WGS) entry which is preliminary data.</text>
</comment>
<evidence type="ECO:0000313" key="3">
    <source>
        <dbReference type="Proteomes" id="UP000008366"/>
    </source>
</evidence>
<reference evidence="2 3" key="1">
    <citation type="submission" date="2012-08" db="EMBL/GenBank/DDBJ databases">
        <title>Whole genome shotgun sequence of Kineosphaera limosa NBRC 100340.</title>
        <authorList>
            <person name="Yoshida I."/>
            <person name="Isaki S."/>
            <person name="Hosoyama A."/>
            <person name="Tsuchikane K."/>
            <person name="Katsumata H."/>
            <person name="Ando Y."/>
            <person name="Ohji S."/>
            <person name="Hamada M."/>
            <person name="Tamura T."/>
            <person name="Yamazoe A."/>
            <person name="Yamazaki S."/>
            <person name="Fujita N."/>
        </authorList>
    </citation>
    <scope>NUCLEOTIDE SEQUENCE [LARGE SCALE GENOMIC DNA]</scope>
    <source>
        <strain evidence="2 3">NBRC 100340</strain>
    </source>
</reference>
<proteinExistence type="predicted"/>
<dbReference type="AlphaFoldDB" id="K6X6J5"/>
<dbReference type="RefSeq" id="WP_006590962.1">
    <property type="nucleotide sequence ID" value="NZ_BAHD01000005.1"/>
</dbReference>
<dbReference type="EMBL" id="BAHD01000005">
    <property type="protein sequence ID" value="GAB94429.1"/>
    <property type="molecule type" value="Genomic_DNA"/>
</dbReference>
<dbReference type="Proteomes" id="UP000008366">
    <property type="component" value="Unassembled WGS sequence"/>
</dbReference>
<feature type="region of interest" description="Disordered" evidence="1">
    <location>
        <begin position="286"/>
        <end position="309"/>
    </location>
</feature>